<feature type="domain" description="Exostosin GT47" evidence="1">
    <location>
        <begin position="247"/>
        <end position="323"/>
    </location>
</feature>
<accession>A0A4V2YYW3</accession>
<comment type="caution">
    <text evidence="2">The sequence shown here is derived from an EMBL/GenBank/DDBJ whole genome shotgun (WGS) entry which is preliminary data.</text>
</comment>
<name>A0A4V2YYW3_9FLAO</name>
<gene>
    <name evidence="2" type="ORF">E0F76_15670</name>
</gene>
<evidence type="ECO:0000259" key="1">
    <source>
        <dbReference type="Pfam" id="PF03016"/>
    </source>
</evidence>
<dbReference type="Proteomes" id="UP000295479">
    <property type="component" value="Unassembled WGS sequence"/>
</dbReference>
<dbReference type="InterPro" id="IPR004263">
    <property type="entry name" value="Exostosin"/>
</dbReference>
<dbReference type="Pfam" id="PF03016">
    <property type="entry name" value="Exostosin_GT47"/>
    <property type="match status" value="1"/>
</dbReference>
<protein>
    <recommendedName>
        <fullName evidence="1">Exostosin GT47 domain-containing protein</fullName>
    </recommendedName>
</protein>
<dbReference type="InterPro" id="IPR040911">
    <property type="entry name" value="Exostosin_GT47"/>
</dbReference>
<evidence type="ECO:0000313" key="2">
    <source>
        <dbReference type="EMBL" id="TDD94677.1"/>
    </source>
</evidence>
<dbReference type="GO" id="GO:0016757">
    <property type="term" value="F:glycosyltransferase activity"/>
    <property type="evidence" value="ECO:0007669"/>
    <property type="project" value="InterPro"/>
</dbReference>
<keyword evidence="3" id="KW-1185">Reference proteome</keyword>
<sequence length="363" mass="41690">MKIHTDFALLEYGKGVDMLFPFYTSEHNTSNRGDDNEVIKGRFDSYCEYAKDNIVITGIEEADFVVIPIYMPFSYPSTETPKELVLFIEKCIKHGKKIVVFSGHDVGNVSIKIKNAVIFSGAAYKSKNADGLLSFPHLFEDFIERYKEGELEIRDKSVIPQIGFCGFAPPLNLSFGKAKLIGLAKLWVNYFGLMKYIPNLSSHSYRARVIIELNRAKGIKTNFIIKGNFGFGPSGLNTGEHKVDKNTYRLNYINNILDNDYTLCVRGIGNNSIRFYETLCCGRIPIFVNTDCILPFEDSIDWKNLCVWVEEKDIYRIGEIVKEYHNNLSNDEFKKRQVQLRKIWEEYLSPVGFFSKISMLMEK</sequence>
<dbReference type="AlphaFoldDB" id="A0A4V2YYW3"/>
<dbReference type="EMBL" id="SMFK01000014">
    <property type="protein sequence ID" value="TDD94677.1"/>
    <property type="molecule type" value="Genomic_DNA"/>
</dbReference>
<proteinExistence type="predicted"/>
<dbReference type="PANTHER" id="PTHR11062">
    <property type="entry name" value="EXOSTOSIN HEPARAN SULFATE GLYCOSYLTRANSFERASE -RELATED"/>
    <property type="match status" value="1"/>
</dbReference>
<dbReference type="OrthoDB" id="1416011at2"/>
<evidence type="ECO:0000313" key="3">
    <source>
        <dbReference type="Proteomes" id="UP000295479"/>
    </source>
</evidence>
<reference evidence="2 3" key="1">
    <citation type="submission" date="2019-03" db="EMBL/GenBank/DDBJ databases">
        <title>Flavobacterium AR-3-4 sp. nov. isolated from arctic soil.</title>
        <authorList>
            <person name="Chaudhary D.K."/>
        </authorList>
    </citation>
    <scope>NUCLEOTIDE SEQUENCE [LARGE SCALE GENOMIC DNA]</scope>
    <source>
        <strain evidence="2 3">AR-3-4</strain>
    </source>
</reference>
<organism evidence="2 3">
    <name type="scientific">Flavobacterium cellulosilyticum</name>
    <dbReference type="NCBI Taxonomy" id="2541731"/>
    <lineage>
        <taxon>Bacteria</taxon>
        <taxon>Pseudomonadati</taxon>
        <taxon>Bacteroidota</taxon>
        <taxon>Flavobacteriia</taxon>
        <taxon>Flavobacteriales</taxon>
        <taxon>Flavobacteriaceae</taxon>
        <taxon>Flavobacterium</taxon>
    </lineage>
</organism>
<dbReference type="RefSeq" id="WP_132008255.1">
    <property type="nucleotide sequence ID" value="NZ_SMFK01000014.1"/>
</dbReference>